<dbReference type="InterPro" id="IPR034061">
    <property type="entry name" value="Peptidases_S8_Autotransporter"/>
</dbReference>
<keyword evidence="3 5" id="KW-0378">Hydrolase</keyword>
<evidence type="ECO:0000256" key="5">
    <source>
        <dbReference type="PROSITE-ProRule" id="PRU01240"/>
    </source>
</evidence>
<evidence type="ECO:0000256" key="6">
    <source>
        <dbReference type="SAM" id="MobiDB-lite"/>
    </source>
</evidence>
<dbReference type="EMBL" id="JBAJJM010000007">
    <property type="protein sequence ID" value="MEG9475923.1"/>
    <property type="molecule type" value="Genomic_DNA"/>
</dbReference>
<evidence type="ECO:0000313" key="9">
    <source>
        <dbReference type="EMBL" id="MEG9475923.1"/>
    </source>
</evidence>
<name>A0ABU7ZEN2_9PAST</name>
<dbReference type="InterPro" id="IPR015500">
    <property type="entry name" value="Peptidase_S8_subtilisin-rel"/>
</dbReference>
<dbReference type="Pfam" id="PF00082">
    <property type="entry name" value="Peptidase_S8"/>
    <property type="match status" value="1"/>
</dbReference>
<dbReference type="CDD" id="cd04848">
    <property type="entry name" value="Peptidases_S8_Autotransporter_serine_protease_like"/>
    <property type="match status" value="1"/>
</dbReference>
<feature type="active site" description="Charge relay system" evidence="5">
    <location>
        <position position="348"/>
    </location>
</feature>
<gene>
    <name evidence="9" type="ORF">V6W77_06505</name>
</gene>
<dbReference type="PROSITE" id="PS51208">
    <property type="entry name" value="AUTOTRANSPORTER"/>
    <property type="match status" value="1"/>
</dbReference>
<reference evidence="9" key="1">
    <citation type="submission" date="2023-12" db="EMBL/GenBank/DDBJ databases">
        <title>Mannheima indologenes sp. nov. proposed for Clade V organisms of Mannheimia.</title>
        <authorList>
            <person name="Christensen H."/>
        </authorList>
    </citation>
    <scope>NUCLEOTIDE SEQUENCE</scope>
    <source>
        <strain evidence="9">M14.4</strain>
    </source>
</reference>
<organism evidence="9 10">
    <name type="scientific">Mannheimia indoligenes</name>
    <dbReference type="NCBI Taxonomy" id="3103145"/>
    <lineage>
        <taxon>Bacteria</taxon>
        <taxon>Pseudomonadati</taxon>
        <taxon>Pseudomonadota</taxon>
        <taxon>Gammaproteobacteria</taxon>
        <taxon>Pasteurellales</taxon>
        <taxon>Pasteurellaceae</taxon>
        <taxon>Mannheimia</taxon>
    </lineage>
</organism>
<keyword evidence="10" id="KW-1185">Reference proteome</keyword>
<feature type="signal peptide" evidence="7">
    <location>
        <begin position="1"/>
        <end position="26"/>
    </location>
</feature>
<dbReference type="RefSeq" id="WP_334254147.1">
    <property type="nucleotide sequence ID" value="NZ_JBAJJM010000007.1"/>
</dbReference>
<proteinExistence type="inferred from homology"/>
<dbReference type="InterPro" id="IPR005546">
    <property type="entry name" value="Autotransporte_beta"/>
</dbReference>
<dbReference type="PROSITE" id="PS00138">
    <property type="entry name" value="SUBTILASE_SER"/>
    <property type="match status" value="1"/>
</dbReference>
<evidence type="ECO:0000256" key="1">
    <source>
        <dbReference type="ARBA" id="ARBA00022670"/>
    </source>
</evidence>
<comment type="caution">
    <text evidence="9">The sequence shown here is derived from an EMBL/GenBank/DDBJ whole genome shotgun (WGS) entry which is preliminary data.</text>
</comment>
<dbReference type="PRINTS" id="PR00723">
    <property type="entry name" value="SUBTILISIN"/>
</dbReference>
<dbReference type="PANTHER" id="PTHR42884">
    <property type="entry name" value="PROPROTEIN CONVERTASE SUBTILISIN/KEXIN-RELATED"/>
    <property type="match status" value="1"/>
</dbReference>
<feature type="active site" description="Charge relay system" evidence="5">
    <location>
        <position position="59"/>
    </location>
</feature>
<dbReference type="InterPro" id="IPR000209">
    <property type="entry name" value="Peptidase_S8/S53_dom"/>
</dbReference>
<evidence type="ECO:0000256" key="3">
    <source>
        <dbReference type="ARBA" id="ARBA00022801"/>
    </source>
</evidence>
<feature type="chain" id="PRO_5046945640" evidence="7">
    <location>
        <begin position="27"/>
        <end position="934"/>
    </location>
</feature>
<dbReference type="InterPro" id="IPR023828">
    <property type="entry name" value="Peptidase_S8_Ser-AS"/>
</dbReference>
<dbReference type="InterPro" id="IPR036709">
    <property type="entry name" value="Autotransporte_beta_dom_sf"/>
</dbReference>
<protein>
    <submittedName>
        <fullName evidence="9">S8 family serine peptidase</fullName>
    </submittedName>
</protein>
<feature type="domain" description="Autotransporter" evidence="8">
    <location>
        <begin position="668"/>
        <end position="934"/>
    </location>
</feature>
<accession>A0ABU7ZEN2</accession>
<keyword evidence="2 7" id="KW-0732">Signal</keyword>
<evidence type="ECO:0000256" key="7">
    <source>
        <dbReference type="SAM" id="SignalP"/>
    </source>
</evidence>
<dbReference type="Gene3D" id="3.40.50.200">
    <property type="entry name" value="Peptidase S8/S53 domain"/>
    <property type="match status" value="1"/>
</dbReference>
<sequence>MLKTKPYFHKSLIAISLSSFLSVAYAQQQQINNPHSLVNLSEQISAKYSGKNVKLGVLDGGFIVKHPFSGKRITPLKFQLTTPEGELRTYDPTYPQLEVTKTEKEGQPALQIGYEVHGASVTGVISAKSDEKLGFKGGIAKDADVYISTNTRKRSLEELLAEAKKEQEGEEQDEKEPSLSELAESDLLIGTDKDMVFERSEWATALNKLIDKKLFAINNSWNIDPVSDDIKVIDKFYQPVKKSTDHPLIQALMNAKEKDALLVFATGNEKKKQPGVMAMMPRYFPELERIYLAVAAVDNKKKITEYSNHCGVSKNWCLTAPGDLHVLNATPDENKKPIYSLLASNGTSIAAPVVTGALAIVKERFDYLTPSQIRDTVLTTATDLGEKGVDSVYGWGLLNVEKALNGPMQFLSDEAVNVSRDDRWTNNFSSRFKFTKTGNKSLSLDGNNTFTDLSVEKGELDLNGKTTANKITNNATLGVNHTTIKQSYTSSNDSQLTVLGKIGVVAQGQTTVQLAGSLKIDDRLTEIAKAGDISANVLQLKDNSSYQGGFDHLSENTNLTARGLRQDLYFNNKGIVAKVNSNKPIADKYADANGQTGLHLLNNLRNSPLAYRRGFYNDWLQGALEHNKLDDLHYAVSNHIYAESIELLRSQNAKGLEQAQHNLFIAYHSPLKTNVWTGHLQQKQSSNDKNNTEIKQHQSLLGVSHKLNDKALLTVQFSQQKDKLNKLYAEAELKQTTLNLGLRYDLADRWFSETAIQFGRQKYRQTRQFKNEQLGKADNRGSSVGGEIRLGYQFIPNQWIIEPSLGLQLTQTKMNNLNETGVLASRTKSIRYNDVNVVPSVKLQRKFQFDNGSISPYIGLSYLHRLNGKTTNINSQIADYTLHSQAKIKRSNYLNSEIGAKLQYKNWFASANLSYDRFKSTHNLGWKAYIGLNF</sequence>
<feature type="region of interest" description="Disordered" evidence="6">
    <location>
        <begin position="163"/>
        <end position="183"/>
    </location>
</feature>
<evidence type="ECO:0000256" key="2">
    <source>
        <dbReference type="ARBA" id="ARBA00022729"/>
    </source>
</evidence>
<dbReference type="SMART" id="SM00869">
    <property type="entry name" value="Autotransporter"/>
    <property type="match status" value="1"/>
</dbReference>
<dbReference type="PROSITE" id="PS51892">
    <property type="entry name" value="SUBTILASE"/>
    <property type="match status" value="1"/>
</dbReference>
<keyword evidence="1 5" id="KW-0645">Protease</keyword>
<dbReference type="SUPFAM" id="SSF52743">
    <property type="entry name" value="Subtilisin-like"/>
    <property type="match status" value="1"/>
</dbReference>
<dbReference type="InterPro" id="IPR036852">
    <property type="entry name" value="Peptidase_S8/S53_dom_sf"/>
</dbReference>
<comment type="similarity">
    <text evidence="5">Belongs to the peptidase S8 family.</text>
</comment>
<dbReference type="SUPFAM" id="SSF103515">
    <property type="entry name" value="Autotransporter"/>
    <property type="match status" value="1"/>
</dbReference>
<feature type="active site" description="Charge relay system" evidence="5">
    <location>
        <position position="117"/>
    </location>
</feature>
<dbReference type="Proteomes" id="UP001432017">
    <property type="component" value="Unassembled WGS sequence"/>
</dbReference>
<dbReference type="PANTHER" id="PTHR42884:SF14">
    <property type="entry name" value="NEUROENDOCRINE CONVERTASE 1"/>
    <property type="match status" value="1"/>
</dbReference>
<evidence type="ECO:0000313" key="10">
    <source>
        <dbReference type="Proteomes" id="UP001432017"/>
    </source>
</evidence>
<dbReference type="Gene3D" id="2.40.128.130">
    <property type="entry name" value="Autotransporter beta-domain"/>
    <property type="match status" value="1"/>
</dbReference>
<keyword evidence="4 5" id="KW-0720">Serine protease</keyword>
<evidence type="ECO:0000256" key="4">
    <source>
        <dbReference type="ARBA" id="ARBA00022825"/>
    </source>
</evidence>
<evidence type="ECO:0000259" key="8">
    <source>
        <dbReference type="PROSITE" id="PS51208"/>
    </source>
</evidence>
<dbReference type="Pfam" id="PF03797">
    <property type="entry name" value="Autotransporter"/>
    <property type="match status" value="1"/>
</dbReference>